<evidence type="ECO:0000313" key="2">
    <source>
        <dbReference type="Proteomes" id="UP000000851"/>
    </source>
</evidence>
<reference evidence="1 2" key="1">
    <citation type="journal article" date="2009" name="Stand. Genomic Sci.">
        <title>Complete genome sequence of Catenulispora acidiphila type strain (ID 139908).</title>
        <authorList>
            <person name="Copeland A."/>
            <person name="Lapidus A."/>
            <person name="Glavina Del Rio T."/>
            <person name="Nolan M."/>
            <person name="Lucas S."/>
            <person name="Chen F."/>
            <person name="Tice H."/>
            <person name="Cheng J.F."/>
            <person name="Bruce D."/>
            <person name="Goodwin L."/>
            <person name="Pitluck S."/>
            <person name="Mikhailova N."/>
            <person name="Pati A."/>
            <person name="Ivanova N."/>
            <person name="Mavromatis K."/>
            <person name="Chen A."/>
            <person name="Palaniappan K."/>
            <person name="Chain P."/>
            <person name="Land M."/>
            <person name="Hauser L."/>
            <person name="Chang Y.J."/>
            <person name="Jeffries C.D."/>
            <person name="Chertkov O."/>
            <person name="Brettin T."/>
            <person name="Detter J.C."/>
            <person name="Han C."/>
            <person name="Ali Z."/>
            <person name="Tindall B.J."/>
            <person name="Goker M."/>
            <person name="Bristow J."/>
            <person name="Eisen J.A."/>
            <person name="Markowitz V."/>
            <person name="Hugenholtz P."/>
            <person name="Kyrpides N.C."/>
            <person name="Klenk H.P."/>
        </authorList>
    </citation>
    <scope>NUCLEOTIDE SEQUENCE [LARGE SCALE GENOMIC DNA]</scope>
    <source>
        <strain evidence="2">DSM 44928 / JCM 14897 / NBRC 102108 / NRRL B-24433 / ID139908</strain>
    </source>
</reference>
<proteinExistence type="predicted"/>
<organism evidence="1 2">
    <name type="scientific">Catenulispora acidiphila (strain DSM 44928 / JCM 14897 / NBRC 102108 / NRRL B-24433 / ID139908)</name>
    <dbReference type="NCBI Taxonomy" id="479433"/>
    <lineage>
        <taxon>Bacteria</taxon>
        <taxon>Bacillati</taxon>
        <taxon>Actinomycetota</taxon>
        <taxon>Actinomycetes</taxon>
        <taxon>Catenulisporales</taxon>
        <taxon>Catenulisporaceae</taxon>
        <taxon>Catenulispora</taxon>
    </lineage>
</organism>
<dbReference type="EMBL" id="CP001700">
    <property type="protein sequence ID" value="ACU71753.1"/>
    <property type="molecule type" value="Genomic_DNA"/>
</dbReference>
<dbReference type="STRING" id="479433.Caci_2844"/>
<evidence type="ECO:0000313" key="1">
    <source>
        <dbReference type="EMBL" id="ACU71753.1"/>
    </source>
</evidence>
<dbReference type="HOGENOM" id="CLU_1709934_0_0_11"/>
<name>C7Q178_CATAD</name>
<dbReference type="AlphaFoldDB" id="C7Q178"/>
<dbReference type="Proteomes" id="UP000000851">
    <property type="component" value="Chromosome"/>
</dbReference>
<keyword evidence="2" id="KW-1185">Reference proteome</keyword>
<gene>
    <name evidence="1" type="ordered locus">Caci_2844</name>
</gene>
<accession>C7Q178</accession>
<dbReference type="RefSeq" id="WP_012787046.1">
    <property type="nucleotide sequence ID" value="NC_013131.1"/>
</dbReference>
<dbReference type="InParanoid" id="C7Q178"/>
<dbReference type="eggNOG" id="ENOG503438R">
    <property type="taxonomic scope" value="Bacteria"/>
</dbReference>
<dbReference type="KEGG" id="cai:Caci_2844"/>
<protein>
    <submittedName>
        <fullName evidence="1">Uncharacterized protein</fullName>
    </submittedName>
</protein>
<dbReference type="OrthoDB" id="4224785at2"/>
<sequence>MTGLNSAGIIGAAVDHMQTLGLFESVQGHESVSAPGNGLTADVWFGDVKPAPLMSGLAVSSAILTLYARIYLNADGQPVDDTETIITGAVDQMLAAYSAAFTFGGLVEQIDLLGAYGTALSAVGGYVEVGNVPYRCMTITIPCVIDDVWPQIP</sequence>